<gene>
    <name evidence="9" type="ORF">TGAMA5MH_06463</name>
</gene>
<dbReference type="CDD" id="cd06097">
    <property type="entry name" value="Aspergillopepsin_like"/>
    <property type="match status" value="1"/>
</dbReference>
<keyword evidence="4 6" id="KW-0378">Hydrolase</keyword>
<reference evidence="9 10" key="1">
    <citation type="submission" date="2017-02" db="EMBL/GenBank/DDBJ databases">
        <title>Genomes of Trichoderma spp. with biocontrol activity.</title>
        <authorList>
            <person name="Gardiner D."/>
            <person name="Kazan K."/>
            <person name="Vos C."/>
            <person name="Harvey P."/>
        </authorList>
    </citation>
    <scope>NUCLEOTIDE SEQUENCE [LARGE SCALE GENOMIC DNA]</scope>
    <source>
        <strain evidence="9 10">A5MH</strain>
    </source>
</reference>
<dbReference type="AlphaFoldDB" id="A0A2K0T7P1"/>
<dbReference type="OrthoDB" id="2747330at2759"/>
<dbReference type="GO" id="GO:0006508">
    <property type="term" value="P:proteolysis"/>
    <property type="evidence" value="ECO:0007669"/>
    <property type="project" value="UniProtKB-KW"/>
</dbReference>
<dbReference type="Pfam" id="PF00026">
    <property type="entry name" value="Asp"/>
    <property type="match status" value="1"/>
</dbReference>
<feature type="domain" description="Peptidase A1" evidence="8">
    <location>
        <begin position="89"/>
        <end position="408"/>
    </location>
</feature>
<proteinExistence type="inferred from homology"/>
<dbReference type="PRINTS" id="PR00792">
    <property type="entry name" value="PEPSIN"/>
</dbReference>
<organism evidence="9 10">
    <name type="scientific">Trichoderma gamsii</name>
    <dbReference type="NCBI Taxonomy" id="398673"/>
    <lineage>
        <taxon>Eukaryota</taxon>
        <taxon>Fungi</taxon>
        <taxon>Dikarya</taxon>
        <taxon>Ascomycota</taxon>
        <taxon>Pezizomycotina</taxon>
        <taxon>Sordariomycetes</taxon>
        <taxon>Hypocreomycetidae</taxon>
        <taxon>Hypocreales</taxon>
        <taxon>Hypocreaceae</taxon>
        <taxon>Trichoderma</taxon>
    </lineage>
</organism>
<feature type="active site" evidence="5">
    <location>
        <position position="107"/>
    </location>
</feature>
<evidence type="ECO:0000256" key="1">
    <source>
        <dbReference type="ARBA" id="ARBA00007447"/>
    </source>
</evidence>
<dbReference type="SUPFAM" id="SSF50630">
    <property type="entry name" value="Acid proteases"/>
    <property type="match status" value="1"/>
</dbReference>
<feature type="chain" id="PRO_5014420895" description="Peptidase A1 domain-containing protein" evidence="7">
    <location>
        <begin position="20"/>
        <end position="416"/>
    </location>
</feature>
<comment type="similarity">
    <text evidence="1 6">Belongs to the peptidase A1 family.</text>
</comment>
<evidence type="ECO:0000313" key="10">
    <source>
        <dbReference type="Proteomes" id="UP000236546"/>
    </source>
</evidence>
<dbReference type="PANTHER" id="PTHR47966:SF1">
    <property type="entry name" value="ASPARTYL PROTEINASE"/>
    <property type="match status" value="1"/>
</dbReference>
<dbReference type="Gene3D" id="2.40.70.10">
    <property type="entry name" value="Acid Proteases"/>
    <property type="match status" value="2"/>
</dbReference>
<dbReference type="PROSITE" id="PS51767">
    <property type="entry name" value="PEPTIDASE_A1"/>
    <property type="match status" value="1"/>
</dbReference>
<sequence length="416" mass="46209">MWHYILVLLLVPLWPLASAFPSTNVARSPTEFALAVNPKKDASRNFVRDWAAARHKWGKGVPKETASSFALIDGVGQVDVEPIGSDDIYVADVQVGSPPQTLKLALDTGSSDLWIQSTDTKYHVNQKGPWAPRYHPNDSTTAHLIQDARWSVEYLDGTSAGGIVYHDTVRLGNFKVENAAVQSAEMVTSRFEEEIELSGILGLAKRLPNNVSPPVPSFLSLLRQQLEHQMIGVDLNRNASGLFTFGYLNESRASEEITWVDTDPDSPHWDIEFNLTTWGEQTTPWYSQKFKATIDTGTTLMFLPDNLASGYWFTVPGIKMDQRLANAFTFPCEVAKDLPNLMLKIPGSDRSLTIPGSYLNYGPVEIDPSYCWGGMQSAEDLSVTVIGDTMLKALYLAFDLERGRVGFAHKDLYDVD</sequence>
<keyword evidence="3 6" id="KW-0064">Aspartyl protease</keyword>
<protein>
    <recommendedName>
        <fullName evidence="8">Peptidase A1 domain-containing protein</fullName>
    </recommendedName>
</protein>
<feature type="signal peptide" evidence="7">
    <location>
        <begin position="1"/>
        <end position="19"/>
    </location>
</feature>
<dbReference type="InterPro" id="IPR021109">
    <property type="entry name" value="Peptidase_aspartic_dom_sf"/>
</dbReference>
<dbReference type="InterPro" id="IPR001969">
    <property type="entry name" value="Aspartic_peptidase_AS"/>
</dbReference>
<keyword evidence="7" id="KW-0732">Signal</keyword>
<dbReference type="PANTHER" id="PTHR47966">
    <property type="entry name" value="BETA-SITE APP-CLEAVING ENZYME, ISOFORM A-RELATED"/>
    <property type="match status" value="1"/>
</dbReference>
<dbReference type="PROSITE" id="PS00141">
    <property type="entry name" value="ASP_PROTEASE"/>
    <property type="match status" value="2"/>
</dbReference>
<dbReference type="GO" id="GO:0004190">
    <property type="term" value="F:aspartic-type endopeptidase activity"/>
    <property type="evidence" value="ECO:0007669"/>
    <property type="project" value="UniProtKB-KW"/>
</dbReference>
<dbReference type="Proteomes" id="UP000236546">
    <property type="component" value="Unassembled WGS sequence"/>
</dbReference>
<keyword evidence="2 6" id="KW-0645">Protease</keyword>
<dbReference type="InterPro" id="IPR033121">
    <property type="entry name" value="PEPTIDASE_A1"/>
</dbReference>
<evidence type="ECO:0000256" key="5">
    <source>
        <dbReference type="PIRSR" id="PIRSR601461-1"/>
    </source>
</evidence>
<comment type="caution">
    <text evidence="9">The sequence shown here is derived from an EMBL/GenBank/DDBJ whole genome shotgun (WGS) entry which is preliminary data.</text>
</comment>
<evidence type="ECO:0000256" key="4">
    <source>
        <dbReference type="ARBA" id="ARBA00022801"/>
    </source>
</evidence>
<evidence type="ECO:0000256" key="7">
    <source>
        <dbReference type="SAM" id="SignalP"/>
    </source>
</evidence>
<dbReference type="InterPro" id="IPR034163">
    <property type="entry name" value="Aspergillopepsin-like_cat_dom"/>
</dbReference>
<evidence type="ECO:0000313" key="9">
    <source>
        <dbReference type="EMBL" id="PNP41535.1"/>
    </source>
</evidence>
<dbReference type="InterPro" id="IPR001461">
    <property type="entry name" value="Aspartic_peptidase_A1"/>
</dbReference>
<name>A0A2K0T7P1_9HYPO</name>
<evidence type="ECO:0000259" key="8">
    <source>
        <dbReference type="PROSITE" id="PS51767"/>
    </source>
</evidence>
<evidence type="ECO:0000256" key="3">
    <source>
        <dbReference type="ARBA" id="ARBA00022750"/>
    </source>
</evidence>
<evidence type="ECO:0000256" key="2">
    <source>
        <dbReference type="ARBA" id="ARBA00022670"/>
    </source>
</evidence>
<accession>A0A2K0T7P1</accession>
<dbReference type="EMBL" id="MTYH01000056">
    <property type="protein sequence ID" value="PNP41535.1"/>
    <property type="molecule type" value="Genomic_DNA"/>
</dbReference>
<evidence type="ECO:0000256" key="6">
    <source>
        <dbReference type="RuleBase" id="RU000454"/>
    </source>
</evidence>
<feature type="active site" evidence="5">
    <location>
        <position position="295"/>
    </location>
</feature>